<feature type="chain" id="PRO_5005526969" evidence="9">
    <location>
        <begin position="27"/>
        <end position="366"/>
    </location>
</feature>
<feature type="transmembrane region" description="Helical" evidence="8">
    <location>
        <begin position="50"/>
        <end position="70"/>
    </location>
</feature>
<evidence type="ECO:0000256" key="9">
    <source>
        <dbReference type="SAM" id="SignalP"/>
    </source>
</evidence>
<dbReference type="STRING" id="29655.A0A0K9NJQ2"/>
<feature type="transmembrane region" description="Helical" evidence="8">
    <location>
        <begin position="297"/>
        <end position="316"/>
    </location>
</feature>
<dbReference type="PANTHER" id="PTHR11040">
    <property type="entry name" value="ZINC/IRON TRANSPORTER"/>
    <property type="match status" value="1"/>
</dbReference>
<keyword evidence="11" id="KW-1185">Reference proteome</keyword>
<evidence type="ECO:0000313" key="10">
    <source>
        <dbReference type="EMBL" id="KMZ56848.1"/>
    </source>
</evidence>
<dbReference type="InterPro" id="IPR004698">
    <property type="entry name" value="Zn/Fe_permease_fun/pln"/>
</dbReference>
<dbReference type="Pfam" id="PF02535">
    <property type="entry name" value="Zip"/>
    <property type="match status" value="1"/>
</dbReference>
<dbReference type="InterPro" id="IPR003689">
    <property type="entry name" value="ZIP"/>
</dbReference>
<keyword evidence="7 8" id="KW-0472">Membrane</keyword>
<dbReference type="AlphaFoldDB" id="A0A0K9NJQ2"/>
<comment type="similarity">
    <text evidence="2 8">Belongs to the ZIP transporter (TC 2.A.5) family.</text>
</comment>
<dbReference type="NCBIfam" id="TIGR00820">
    <property type="entry name" value="zip"/>
    <property type="match status" value="1"/>
</dbReference>
<dbReference type="GO" id="GO:0005886">
    <property type="term" value="C:plasma membrane"/>
    <property type="evidence" value="ECO:0000318"/>
    <property type="project" value="GO_Central"/>
</dbReference>
<evidence type="ECO:0000256" key="1">
    <source>
        <dbReference type="ARBA" id="ARBA00004141"/>
    </source>
</evidence>
<comment type="caution">
    <text evidence="8">Lacks conserved residue(s) required for the propagation of feature annotation.</text>
</comment>
<feature type="transmembrane region" description="Helical" evidence="8">
    <location>
        <begin position="82"/>
        <end position="102"/>
    </location>
</feature>
<evidence type="ECO:0000256" key="4">
    <source>
        <dbReference type="ARBA" id="ARBA00022692"/>
    </source>
</evidence>
<comment type="subcellular location">
    <subcellularLocation>
        <location evidence="1 8">Membrane</location>
        <topology evidence="1 8">Multi-pass membrane protein</topology>
    </subcellularLocation>
</comment>
<name>A0A0K9NJQ2_ZOSMR</name>
<gene>
    <name evidence="10" type="ORF">ZOSMA_90G00180</name>
</gene>
<dbReference type="Proteomes" id="UP000036987">
    <property type="component" value="Unassembled WGS sequence"/>
</dbReference>
<dbReference type="EMBL" id="LFYR01002125">
    <property type="protein sequence ID" value="KMZ56848.1"/>
    <property type="molecule type" value="Genomic_DNA"/>
</dbReference>
<keyword evidence="3 8" id="KW-0813">Transport</keyword>
<sequence>MKLSFNASTTFFILHCLILQISLAAAEESECEMKGESDDENKPLALRLKIGAIFAILFASFAGVVIPIFGRSYAILAPGSNLFFILKSFAGGVLLAVGLIHILPESFEKLGSPCLPEKPWHLFKFAGFIAMLSAIITLMIDSFASGYLKKSYAENQDKGAADEMINKTDVEGGSDKNNQAAMHTNSQELIRYRVISQVLEIGIVIHSMIIGIALGTSQSPSTIRPLIAALSFHQFFEGIGLGGCIVQARLKLSSTVIMALFFTLTTSVGVIIGIGIASSYNGNSITTLIVQGVLDSSAAGILIYMALVDLLAADFMSKEVQKSGKLQIAVNISVLLGAAAMSIIAKWGWIYRIYCKKRCSLLFVHI</sequence>
<proteinExistence type="inferred from homology"/>
<evidence type="ECO:0000256" key="2">
    <source>
        <dbReference type="ARBA" id="ARBA00006939"/>
    </source>
</evidence>
<dbReference type="GO" id="GO:0071577">
    <property type="term" value="P:zinc ion transmembrane transport"/>
    <property type="evidence" value="ECO:0000318"/>
    <property type="project" value="GO_Central"/>
</dbReference>
<keyword evidence="4 8" id="KW-0812">Transmembrane</keyword>
<accession>A0A0K9NJQ2</accession>
<reference evidence="11" key="1">
    <citation type="journal article" date="2016" name="Nature">
        <title>The genome of the seagrass Zostera marina reveals angiosperm adaptation to the sea.</title>
        <authorList>
            <person name="Olsen J.L."/>
            <person name="Rouze P."/>
            <person name="Verhelst B."/>
            <person name="Lin Y.-C."/>
            <person name="Bayer T."/>
            <person name="Collen J."/>
            <person name="Dattolo E."/>
            <person name="De Paoli E."/>
            <person name="Dittami S."/>
            <person name="Maumus F."/>
            <person name="Michel G."/>
            <person name="Kersting A."/>
            <person name="Lauritano C."/>
            <person name="Lohaus R."/>
            <person name="Toepel M."/>
            <person name="Tonon T."/>
            <person name="Vanneste K."/>
            <person name="Amirebrahimi M."/>
            <person name="Brakel J."/>
            <person name="Bostroem C."/>
            <person name="Chovatia M."/>
            <person name="Grimwood J."/>
            <person name="Jenkins J.W."/>
            <person name="Jueterbock A."/>
            <person name="Mraz A."/>
            <person name="Stam W.T."/>
            <person name="Tice H."/>
            <person name="Bornberg-Bauer E."/>
            <person name="Green P.J."/>
            <person name="Pearson G.A."/>
            <person name="Procaccini G."/>
            <person name="Duarte C.M."/>
            <person name="Schmutz J."/>
            <person name="Reusch T.B.H."/>
            <person name="Van de Peer Y."/>
        </authorList>
    </citation>
    <scope>NUCLEOTIDE SEQUENCE [LARGE SCALE GENOMIC DNA]</scope>
    <source>
        <strain evidence="11">cv. Finnish</strain>
    </source>
</reference>
<comment type="caution">
    <text evidence="10">The sequence shown here is derived from an EMBL/GenBank/DDBJ whole genome shotgun (WGS) entry which is preliminary data.</text>
</comment>
<feature type="transmembrane region" description="Helical" evidence="8">
    <location>
        <begin position="194"/>
        <end position="214"/>
    </location>
</feature>
<evidence type="ECO:0000256" key="7">
    <source>
        <dbReference type="ARBA" id="ARBA00023136"/>
    </source>
</evidence>
<evidence type="ECO:0000313" key="11">
    <source>
        <dbReference type="Proteomes" id="UP000036987"/>
    </source>
</evidence>
<evidence type="ECO:0000256" key="3">
    <source>
        <dbReference type="ARBA" id="ARBA00022448"/>
    </source>
</evidence>
<evidence type="ECO:0000256" key="8">
    <source>
        <dbReference type="RuleBase" id="RU362088"/>
    </source>
</evidence>
<evidence type="ECO:0000256" key="5">
    <source>
        <dbReference type="ARBA" id="ARBA00022989"/>
    </source>
</evidence>
<feature type="signal peptide" evidence="9">
    <location>
        <begin position="1"/>
        <end position="26"/>
    </location>
</feature>
<dbReference type="OrthoDB" id="448280at2759"/>
<feature type="transmembrane region" description="Helical" evidence="8">
    <location>
        <begin position="328"/>
        <end position="349"/>
    </location>
</feature>
<organism evidence="10 11">
    <name type="scientific">Zostera marina</name>
    <name type="common">Eelgrass</name>
    <dbReference type="NCBI Taxonomy" id="29655"/>
    <lineage>
        <taxon>Eukaryota</taxon>
        <taxon>Viridiplantae</taxon>
        <taxon>Streptophyta</taxon>
        <taxon>Embryophyta</taxon>
        <taxon>Tracheophyta</taxon>
        <taxon>Spermatophyta</taxon>
        <taxon>Magnoliopsida</taxon>
        <taxon>Liliopsida</taxon>
        <taxon>Zosteraceae</taxon>
        <taxon>Zostera</taxon>
    </lineage>
</organism>
<feature type="transmembrane region" description="Helical" evidence="8">
    <location>
        <begin position="122"/>
        <end position="140"/>
    </location>
</feature>
<dbReference type="GO" id="GO:0005385">
    <property type="term" value="F:zinc ion transmembrane transporter activity"/>
    <property type="evidence" value="ECO:0000318"/>
    <property type="project" value="GO_Central"/>
</dbReference>
<dbReference type="PANTHER" id="PTHR11040:SF35">
    <property type="entry name" value="ZINC TRANSPORTER 5"/>
    <property type="match status" value="1"/>
</dbReference>
<keyword evidence="9" id="KW-0732">Signal</keyword>
<keyword evidence="6 8" id="KW-0406">Ion transport</keyword>
<feature type="transmembrane region" description="Helical" evidence="8">
    <location>
        <begin position="258"/>
        <end position="277"/>
    </location>
</feature>
<dbReference type="OMA" id="DSNCTCE"/>
<keyword evidence="5 8" id="KW-1133">Transmembrane helix</keyword>
<evidence type="ECO:0000256" key="6">
    <source>
        <dbReference type="ARBA" id="ARBA00023065"/>
    </source>
</evidence>
<protein>
    <submittedName>
        <fullName evidence="10">Putative Zinc transporter 5, ZRT/IRT-like protein 5</fullName>
    </submittedName>
</protein>